<accession>A0A0V0GN56</accession>
<dbReference type="AlphaFoldDB" id="A0A0V0GN56"/>
<reference evidence="1" key="1">
    <citation type="submission" date="2015-12" db="EMBL/GenBank/DDBJ databases">
        <title>Gene expression during late stages of embryo sac development: a critical building block for successful pollen-pistil interactions.</title>
        <authorList>
            <person name="Liu Y."/>
            <person name="Joly V."/>
            <person name="Sabar M."/>
            <person name="Matton D.P."/>
        </authorList>
    </citation>
    <scope>NUCLEOTIDE SEQUENCE</scope>
</reference>
<evidence type="ECO:0000313" key="1">
    <source>
        <dbReference type="EMBL" id="JAP09245.1"/>
    </source>
</evidence>
<feature type="non-terminal residue" evidence="1">
    <location>
        <position position="72"/>
    </location>
</feature>
<name>A0A0V0GN56_SOLCH</name>
<organism evidence="1">
    <name type="scientific">Solanum chacoense</name>
    <name type="common">Chaco potato</name>
    <dbReference type="NCBI Taxonomy" id="4108"/>
    <lineage>
        <taxon>Eukaryota</taxon>
        <taxon>Viridiplantae</taxon>
        <taxon>Streptophyta</taxon>
        <taxon>Embryophyta</taxon>
        <taxon>Tracheophyta</taxon>
        <taxon>Spermatophyta</taxon>
        <taxon>Magnoliopsida</taxon>
        <taxon>eudicotyledons</taxon>
        <taxon>Gunneridae</taxon>
        <taxon>Pentapetalae</taxon>
        <taxon>asterids</taxon>
        <taxon>lamiids</taxon>
        <taxon>Solanales</taxon>
        <taxon>Solanaceae</taxon>
        <taxon>Solanoideae</taxon>
        <taxon>Solaneae</taxon>
        <taxon>Solanum</taxon>
    </lineage>
</organism>
<protein>
    <submittedName>
        <fullName evidence="1">Putative ovule protein</fullName>
    </submittedName>
</protein>
<proteinExistence type="predicted"/>
<dbReference type="EMBL" id="GEDG01035377">
    <property type="protein sequence ID" value="JAP09245.1"/>
    <property type="molecule type" value="Transcribed_RNA"/>
</dbReference>
<sequence length="72" mass="8467">MVGKSRKLKMPNQFWFGNKVIAQTKGDTPIWVNQYLVKLSKLFGVDFWGYEEEAMELLMQIDSSRHARRTES</sequence>